<dbReference type="EMBL" id="BGPR01004048">
    <property type="protein sequence ID" value="GBM95324.1"/>
    <property type="molecule type" value="Genomic_DNA"/>
</dbReference>
<dbReference type="AlphaFoldDB" id="A0A4Y2JZ60"/>
<evidence type="ECO:0000313" key="3">
    <source>
        <dbReference type="Proteomes" id="UP000499080"/>
    </source>
</evidence>
<comment type="caution">
    <text evidence="2">The sequence shown here is derived from an EMBL/GenBank/DDBJ whole genome shotgun (WGS) entry which is preliminary data.</text>
</comment>
<sequence length="124" mass="14537">MSLVKEKQIISNSSKRFSFKKSKESTSKNSINRRHGQLRSENLPHSFNNFVRDRWASSTFPMMHISRFLKLIVPTLDGANTWRLTISIHLVTTYFELKQLIGFCGTRYVLDMPSTALETFWHLR</sequence>
<dbReference type="Proteomes" id="UP000499080">
    <property type="component" value="Unassembled WGS sequence"/>
</dbReference>
<keyword evidence="3" id="KW-1185">Reference proteome</keyword>
<evidence type="ECO:0000256" key="1">
    <source>
        <dbReference type="SAM" id="MobiDB-lite"/>
    </source>
</evidence>
<accession>A0A4Y2JZ60</accession>
<evidence type="ECO:0000313" key="2">
    <source>
        <dbReference type="EMBL" id="GBM95324.1"/>
    </source>
</evidence>
<feature type="region of interest" description="Disordered" evidence="1">
    <location>
        <begin position="18"/>
        <end position="38"/>
    </location>
</feature>
<protein>
    <submittedName>
        <fullName evidence="2">Uncharacterized protein</fullName>
    </submittedName>
</protein>
<reference evidence="2 3" key="1">
    <citation type="journal article" date="2019" name="Sci. Rep.">
        <title>Orb-weaving spider Araneus ventricosus genome elucidates the spidroin gene catalogue.</title>
        <authorList>
            <person name="Kono N."/>
            <person name="Nakamura H."/>
            <person name="Ohtoshi R."/>
            <person name="Moran D.A.P."/>
            <person name="Shinohara A."/>
            <person name="Yoshida Y."/>
            <person name="Fujiwara M."/>
            <person name="Mori M."/>
            <person name="Tomita M."/>
            <person name="Arakawa K."/>
        </authorList>
    </citation>
    <scope>NUCLEOTIDE SEQUENCE [LARGE SCALE GENOMIC DNA]</scope>
</reference>
<name>A0A4Y2JZ60_ARAVE</name>
<proteinExistence type="predicted"/>
<gene>
    <name evidence="2" type="ORF">AVEN_11986_1</name>
</gene>
<organism evidence="2 3">
    <name type="scientific">Araneus ventricosus</name>
    <name type="common">Orbweaver spider</name>
    <name type="synonym">Epeira ventricosa</name>
    <dbReference type="NCBI Taxonomy" id="182803"/>
    <lineage>
        <taxon>Eukaryota</taxon>
        <taxon>Metazoa</taxon>
        <taxon>Ecdysozoa</taxon>
        <taxon>Arthropoda</taxon>
        <taxon>Chelicerata</taxon>
        <taxon>Arachnida</taxon>
        <taxon>Araneae</taxon>
        <taxon>Araneomorphae</taxon>
        <taxon>Entelegynae</taxon>
        <taxon>Araneoidea</taxon>
        <taxon>Araneidae</taxon>
        <taxon>Araneus</taxon>
    </lineage>
</organism>